<organism evidence="1 2">
    <name type="scientific">Exophiala sideris</name>
    <dbReference type="NCBI Taxonomy" id="1016849"/>
    <lineage>
        <taxon>Eukaryota</taxon>
        <taxon>Fungi</taxon>
        <taxon>Dikarya</taxon>
        <taxon>Ascomycota</taxon>
        <taxon>Pezizomycotina</taxon>
        <taxon>Eurotiomycetes</taxon>
        <taxon>Chaetothyriomycetidae</taxon>
        <taxon>Chaetothyriales</taxon>
        <taxon>Herpotrichiellaceae</taxon>
        <taxon>Exophiala</taxon>
    </lineage>
</organism>
<dbReference type="AlphaFoldDB" id="A0A0D1XD19"/>
<protein>
    <submittedName>
        <fullName evidence="1">Uncharacterized protein</fullName>
    </submittedName>
</protein>
<reference evidence="1 2" key="1">
    <citation type="submission" date="2015-01" db="EMBL/GenBank/DDBJ databases">
        <title>The Genome Sequence of Exophiala sideris CBS121828.</title>
        <authorList>
            <consortium name="The Broad Institute Genomics Platform"/>
            <person name="Cuomo C."/>
            <person name="de Hoog S."/>
            <person name="Gorbushina A."/>
            <person name="Stielow B."/>
            <person name="Teixiera M."/>
            <person name="Abouelleil A."/>
            <person name="Chapman S.B."/>
            <person name="Priest M."/>
            <person name="Young S.K."/>
            <person name="Wortman J."/>
            <person name="Nusbaum C."/>
            <person name="Birren B."/>
        </authorList>
    </citation>
    <scope>NUCLEOTIDE SEQUENCE [LARGE SCALE GENOMIC DNA]</scope>
    <source>
        <strain evidence="1 2">CBS 121828</strain>
    </source>
</reference>
<dbReference type="Proteomes" id="UP000053599">
    <property type="component" value="Unassembled WGS sequence"/>
</dbReference>
<dbReference type="EMBL" id="KN846951">
    <property type="protein sequence ID" value="KIV85766.1"/>
    <property type="molecule type" value="Genomic_DNA"/>
</dbReference>
<sequence length="142" mass="16179">MFSLKHRLLRAPSMFYRYSKYAIHCEYNVQNGCKRNGNFYGNFYVNVMPVRENLSMTSGTCPSVAPRRPVISGQPFANGWHETLGEGPEYCCNSLAHLDLHQGGSSHIFLCLLKHLGRCSEEEQQSHLPSDLQEGMKRIDLQ</sequence>
<evidence type="ECO:0000313" key="2">
    <source>
        <dbReference type="Proteomes" id="UP000053599"/>
    </source>
</evidence>
<gene>
    <name evidence="1" type="ORF">PV11_01425</name>
</gene>
<dbReference type="HOGENOM" id="CLU_1815796_0_0_1"/>
<name>A0A0D1XD19_9EURO</name>
<accession>A0A0D1XD19</accession>
<evidence type="ECO:0000313" key="1">
    <source>
        <dbReference type="EMBL" id="KIV85766.1"/>
    </source>
</evidence>
<proteinExistence type="predicted"/>